<keyword evidence="2" id="KW-1185">Reference proteome</keyword>
<dbReference type="AlphaFoldDB" id="A0A392U9D5"/>
<evidence type="ECO:0000313" key="1">
    <source>
        <dbReference type="EMBL" id="MCI69060.1"/>
    </source>
</evidence>
<dbReference type="Proteomes" id="UP000265520">
    <property type="component" value="Unassembled WGS sequence"/>
</dbReference>
<comment type="caution">
    <text evidence="1">The sequence shown here is derived from an EMBL/GenBank/DDBJ whole genome shotgun (WGS) entry which is preliminary data.</text>
</comment>
<proteinExistence type="predicted"/>
<evidence type="ECO:0000313" key="2">
    <source>
        <dbReference type="Proteomes" id="UP000265520"/>
    </source>
</evidence>
<feature type="non-terminal residue" evidence="1">
    <location>
        <position position="41"/>
    </location>
</feature>
<protein>
    <submittedName>
        <fullName evidence="1">Uncharacterized protein</fullName>
    </submittedName>
</protein>
<organism evidence="1 2">
    <name type="scientific">Trifolium medium</name>
    <dbReference type="NCBI Taxonomy" id="97028"/>
    <lineage>
        <taxon>Eukaryota</taxon>
        <taxon>Viridiplantae</taxon>
        <taxon>Streptophyta</taxon>
        <taxon>Embryophyta</taxon>
        <taxon>Tracheophyta</taxon>
        <taxon>Spermatophyta</taxon>
        <taxon>Magnoliopsida</taxon>
        <taxon>eudicotyledons</taxon>
        <taxon>Gunneridae</taxon>
        <taxon>Pentapetalae</taxon>
        <taxon>rosids</taxon>
        <taxon>fabids</taxon>
        <taxon>Fabales</taxon>
        <taxon>Fabaceae</taxon>
        <taxon>Papilionoideae</taxon>
        <taxon>50 kb inversion clade</taxon>
        <taxon>NPAAA clade</taxon>
        <taxon>Hologalegina</taxon>
        <taxon>IRL clade</taxon>
        <taxon>Trifolieae</taxon>
        <taxon>Trifolium</taxon>
    </lineage>
</organism>
<accession>A0A392U9D5</accession>
<dbReference type="EMBL" id="LXQA010748400">
    <property type="protein sequence ID" value="MCI69060.1"/>
    <property type="molecule type" value="Genomic_DNA"/>
</dbReference>
<sequence length="41" mass="4834">MVLLGRQFNRIMKRIDKRSKFNVPSTKLDISKSVANQKKTR</sequence>
<name>A0A392U9D5_9FABA</name>
<reference evidence="1 2" key="1">
    <citation type="journal article" date="2018" name="Front. Plant Sci.">
        <title>Red Clover (Trifolium pratense) and Zigzag Clover (T. medium) - A Picture of Genomic Similarities and Differences.</title>
        <authorList>
            <person name="Dluhosova J."/>
            <person name="Istvanek J."/>
            <person name="Nedelnik J."/>
            <person name="Repkova J."/>
        </authorList>
    </citation>
    <scope>NUCLEOTIDE SEQUENCE [LARGE SCALE GENOMIC DNA]</scope>
    <source>
        <strain evidence="2">cv. 10/8</strain>
        <tissue evidence="1">Leaf</tissue>
    </source>
</reference>